<dbReference type="InterPro" id="IPR001173">
    <property type="entry name" value="Glyco_trans_2-like"/>
</dbReference>
<dbReference type="Pfam" id="PF00535">
    <property type="entry name" value="Glycos_transf_2"/>
    <property type="match status" value="1"/>
</dbReference>
<dbReference type="PANTHER" id="PTHR48090:SF3">
    <property type="entry name" value="UNDECAPRENYL-PHOSPHATE 4-DEOXY-4-FORMAMIDO-L-ARABINOSE TRANSFERASE"/>
    <property type="match status" value="1"/>
</dbReference>
<keyword evidence="2 10" id="KW-0328">Glycosyltransferase</keyword>
<evidence type="ECO:0000259" key="9">
    <source>
        <dbReference type="Pfam" id="PF00535"/>
    </source>
</evidence>
<keyword evidence="7 8" id="KW-0472">Membrane</keyword>
<keyword evidence="3 10" id="KW-0808">Transferase</keyword>
<evidence type="ECO:0000313" key="11">
    <source>
        <dbReference type="Proteomes" id="UP001594351"/>
    </source>
</evidence>
<evidence type="ECO:0000313" key="10">
    <source>
        <dbReference type="EMBL" id="MFC1850766.1"/>
    </source>
</evidence>
<evidence type="ECO:0000256" key="1">
    <source>
        <dbReference type="ARBA" id="ARBA00022475"/>
    </source>
</evidence>
<dbReference type="CDD" id="cd04187">
    <property type="entry name" value="DPM1_like_bac"/>
    <property type="match status" value="1"/>
</dbReference>
<dbReference type="InterPro" id="IPR050256">
    <property type="entry name" value="Glycosyltransferase_2"/>
</dbReference>
<evidence type="ECO:0000256" key="5">
    <source>
        <dbReference type="ARBA" id="ARBA00022985"/>
    </source>
</evidence>
<evidence type="ECO:0000256" key="6">
    <source>
        <dbReference type="ARBA" id="ARBA00022989"/>
    </source>
</evidence>
<feature type="transmembrane region" description="Helical" evidence="8">
    <location>
        <begin position="270"/>
        <end position="298"/>
    </location>
</feature>
<dbReference type="Gene3D" id="3.90.550.10">
    <property type="entry name" value="Spore Coat Polysaccharide Biosynthesis Protein SpsA, Chain A"/>
    <property type="match status" value="1"/>
</dbReference>
<evidence type="ECO:0000256" key="4">
    <source>
        <dbReference type="ARBA" id="ARBA00022692"/>
    </source>
</evidence>
<keyword evidence="4 8" id="KW-0812">Transmembrane</keyword>
<keyword evidence="1" id="KW-1003">Cell membrane</keyword>
<evidence type="ECO:0000256" key="2">
    <source>
        <dbReference type="ARBA" id="ARBA00022676"/>
    </source>
</evidence>
<name>A0ABV6YX45_UNCC1</name>
<sequence>MSENLSNKENKDISLSLVIPVYKAAQIIPVLCERLNSTLATITDKYEIILIDDRSPDDSWPVLLEMTEKYDHLTAVRLSRNFGQHYAISAGLDLSHGEWVVVMDCDLQDQPEDIPRLLEEARSGHDIVYVRRMNCKHNTIKQFFSRLFYKIFAILSGMRIENSVGTFRIMSRAVVDALCSMKETYRLFGGMVEWVGFNTAVIDLEHGHRFSGRSSYTMKRLFKLAFDGTISFSNRPLYFSVTIGAVISFLSALYGSYLLFYYFFIGVFGVYGWLSIMTLISFLGGLILLNLGVIGIYIGRIYDQTKGRPIYIIDRIIISPTERTK</sequence>
<dbReference type="EMBL" id="JBHPBY010000123">
    <property type="protein sequence ID" value="MFC1850766.1"/>
    <property type="molecule type" value="Genomic_DNA"/>
</dbReference>
<keyword evidence="6 8" id="KW-1133">Transmembrane helix</keyword>
<keyword evidence="5" id="KW-0448">Lipopolysaccharide biosynthesis</keyword>
<organism evidence="10 11">
    <name type="scientific">candidate division CSSED10-310 bacterium</name>
    <dbReference type="NCBI Taxonomy" id="2855610"/>
    <lineage>
        <taxon>Bacteria</taxon>
        <taxon>Bacteria division CSSED10-310</taxon>
    </lineage>
</organism>
<dbReference type="GO" id="GO:0016757">
    <property type="term" value="F:glycosyltransferase activity"/>
    <property type="evidence" value="ECO:0007669"/>
    <property type="project" value="UniProtKB-KW"/>
</dbReference>
<dbReference type="SUPFAM" id="SSF53448">
    <property type="entry name" value="Nucleotide-diphospho-sugar transferases"/>
    <property type="match status" value="1"/>
</dbReference>
<reference evidence="10 11" key="1">
    <citation type="submission" date="2024-09" db="EMBL/GenBank/DDBJ databases">
        <title>Laminarin stimulates single cell rates of sulfate reduction while oxygen inhibits transcriptomic activity in coastal marine sediment.</title>
        <authorList>
            <person name="Lindsay M."/>
            <person name="Orcutt B."/>
            <person name="Emerson D."/>
            <person name="Stepanauskas R."/>
            <person name="D'Angelo T."/>
        </authorList>
    </citation>
    <scope>NUCLEOTIDE SEQUENCE [LARGE SCALE GENOMIC DNA]</scope>
    <source>
        <strain evidence="10">SAG AM-311-K15</strain>
    </source>
</reference>
<evidence type="ECO:0000256" key="7">
    <source>
        <dbReference type="ARBA" id="ARBA00023136"/>
    </source>
</evidence>
<feature type="domain" description="Glycosyltransferase 2-like" evidence="9">
    <location>
        <begin position="16"/>
        <end position="176"/>
    </location>
</feature>
<dbReference type="EC" id="2.4.-.-" evidence="10"/>
<dbReference type="PANTHER" id="PTHR48090">
    <property type="entry name" value="UNDECAPRENYL-PHOSPHATE 4-DEOXY-4-FORMAMIDO-L-ARABINOSE TRANSFERASE-RELATED"/>
    <property type="match status" value="1"/>
</dbReference>
<dbReference type="Proteomes" id="UP001594351">
    <property type="component" value="Unassembled WGS sequence"/>
</dbReference>
<evidence type="ECO:0000256" key="3">
    <source>
        <dbReference type="ARBA" id="ARBA00022679"/>
    </source>
</evidence>
<gene>
    <name evidence="10" type="ORF">ACFL27_11285</name>
</gene>
<dbReference type="InterPro" id="IPR029044">
    <property type="entry name" value="Nucleotide-diphossugar_trans"/>
</dbReference>
<accession>A0ABV6YX45</accession>
<comment type="caution">
    <text evidence="10">The sequence shown here is derived from an EMBL/GenBank/DDBJ whole genome shotgun (WGS) entry which is preliminary data.</text>
</comment>
<evidence type="ECO:0000256" key="8">
    <source>
        <dbReference type="SAM" id="Phobius"/>
    </source>
</evidence>
<keyword evidence="11" id="KW-1185">Reference proteome</keyword>
<feature type="transmembrane region" description="Helical" evidence="8">
    <location>
        <begin position="237"/>
        <end position="264"/>
    </location>
</feature>
<protein>
    <submittedName>
        <fullName evidence="10">Glycosyltransferase family 2 protein</fullName>
        <ecNumber evidence="10">2.4.-.-</ecNumber>
    </submittedName>
</protein>
<proteinExistence type="predicted"/>